<feature type="transmembrane region" description="Helical" evidence="11">
    <location>
        <begin position="51"/>
        <end position="69"/>
    </location>
</feature>
<keyword evidence="8 11" id="KW-1133">Transmembrane helix</keyword>
<dbReference type="Proteomes" id="UP000054997">
    <property type="component" value="Unassembled WGS sequence"/>
</dbReference>
<dbReference type="NCBIfam" id="TIGR02210">
    <property type="entry name" value="rodA_shape"/>
    <property type="match status" value="1"/>
</dbReference>
<dbReference type="PANTHER" id="PTHR30474">
    <property type="entry name" value="CELL CYCLE PROTEIN"/>
    <property type="match status" value="1"/>
</dbReference>
<dbReference type="GO" id="GO:0008360">
    <property type="term" value="P:regulation of cell shape"/>
    <property type="evidence" value="ECO:0007669"/>
    <property type="project" value="UniProtKB-KW"/>
</dbReference>
<evidence type="ECO:0000256" key="11">
    <source>
        <dbReference type="HAMAP-Rule" id="MF_02079"/>
    </source>
</evidence>
<keyword evidence="3 11" id="KW-0328">Glycosyltransferase</keyword>
<comment type="similarity">
    <text evidence="11">Belongs to the SEDS family. MrdB/RodA subfamily.</text>
</comment>
<dbReference type="UniPathway" id="UPA00219"/>
<comment type="catalytic activity">
    <reaction evidence="11">
        <text>[GlcNAc-(1-&gt;4)-Mur2Ac(oyl-L-Ala-gamma-D-Glu-L-Lys-D-Ala-D-Ala)](n)-di-trans,octa-cis-undecaprenyl diphosphate + beta-D-GlcNAc-(1-&gt;4)-Mur2Ac(oyl-L-Ala-gamma-D-Glu-L-Lys-D-Ala-D-Ala)-di-trans,octa-cis-undecaprenyl diphosphate = [GlcNAc-(1-&gt;4)-Mur2Ac(oyl-L-Ala-gamma-D-Glu-L-Lys-D-Ala-D-Ala)](n+1)-di-trans,octa-cis-undecaprenyl diphosphate + di-trans,octa-cis-undecaprenyl diphosphate + H(+)</text>
        <dbReference type="Rhea" id="RHEA:23708"/>
        <dbReference type="Rhea" id="RHEA-COMP:9602"/>
        <dbReference type="Rhea" id="RHEA-COMP:9603"/>
        <dbReference type="ChEBI" id="CHEBI:15378"/>
        <dbReference type="ChEBI" id="CHEBI:58405"/>
        <dbReference type="ChEBI" id="CHEBI:60033"/>
        <dbReference type="ChEBI" id="CHEBI:78435"/>
        <dbReference type="EC" id="2.4.99.28"/>
    </reaction>
</comment>
<dbReference type="EC" id="2.4.99.28" evidence="11"/>
<keyword evidence="5 11" id="KW-0812">Transmembrane</keyword>
<keyword evidence="6 11" id="KW-0133">Cell shape</keyword>
<dbReference type="HAMAP" id="MF_02079">
    <property type="entry name" value="PGT_RodA"/>
    <property type="match status" value="1"/>
</dbReference>
<keyword evidence="13" id="KW-1185">Reference proteome</keyword>
<evidence type="ECO:0000313" key="12">
    <source>
        <dbReference type="EMBL" id="KTD20651.1"/>
    </source>
</evidence>
<dbReference type="GO" id="GO:0051301">
    <property type="term" value="P:cell division"/>
    <property type="evidence" value="ECO:0007669"/>
    <property type="project" value="InterPro"/>
</dbReference>
<feature type="transmembrane region" description="Helical" evidence="11">
    <location>
        <begin position="338"/>
        <end position="359"/>
    </location>
</feature>
<evidence type="ECO:0000256" key="5">
    <source>
        <dbReference type="ARBA" id="ARBA00022692"/>
    </source>
</evidence>
<dbReference type="PROSITE" id="PS00428">
    <property type="entry name" value="FTSW_RODA_SPOVE"/>
    <property type="match status" value="1"/>
</dbReference>
<dbReference type="InterPro" id="IPR001182">
    <property type="entry name" value="FtsW/RodA"/>
</dbReference>
<comment type="function">
    <text evidence="11">Peptidoglycan polymerase that is essential for cell wall elongation.</text>
</comment>
<keyword evidence="4 11" id="KW-0808">Transferase</keyword>
<dbReference type="GO" id="GO:0071555">
    <property type="term" value="P:cell wall organization"/>
    <property type="evidence" value="ECO:0007669"/>
    <property type="project" value="UniProtKB-KW"/>
</dbReference>
<feature type="transmembrane region" description="Helical" evidence="11">
    <location>
        <begin position="272"/>
        <end position="293"/>
    </location>
</feature>
<sequence length="372" mass="40870">MHNSRPIYRFTPKSLHIDFVLAGLLILLIIVGLVILYSASNQNAGMLVRQGMRLGLAFAVMFVFAMIPPHKYKLWAPWIFGIGLTLLIAVMIIGKIGKGAQRWLELGFFRFQPSEIMKLAVPMMAAWYFDRKPWPVDIKTLLVSAVIIFSPALLIAKQPDLGTALMVIAAGISVIFLAGIQTRIILFLILALGFTAPLLWHMLHDYQKQRIITFLNPESDPLGAGYHIIQSKIAIGSGGAFGKGWLEGSQSHLNFLPEHATDFIFAVSGEEFGFVGSVIIIILIALISLQGLRIARQAQTGFTRLLAASLSMTFFISAFVNMGMVMGILPVVGIPLPLISYGGTAMVTFLASFGILMSISTHRILFDNLREP</sequence>
<feature type="transmembrane region" description="Helical" evidence="11">
    <location>
        <begin position="138"/>
        <end position="155"/>
    </location>
</feature>
<dbReference type="Pfam" id="PF01098">
    <property type="entry name" value="FTSW_RODA_SPOVE"/>
    <property type="match status" value="1"/>
</dbReference>
<dbReference type="GO" id="GO:0009252">
    <property type="term" value="P:peptidoglycan biosynthetic process"/>
    <property type="evidence" value="ECO:0007669"/>
    <property type="project" value="UniProtKB-UniRule"/>
</dbReference>
<feature type="transmembrane region" description="Helical" evidence="11">
    <location>
        <begin position="20"/>
        <end position="39"/>
    </location>
</feature>
<comment type="pathway">
    <text evidence="11">Cell wall biogenesis; peptidoglycan biosynthesis.</text>
</comment>
<evidence type="ECO:0000256" key="4">
    <source>
        <dbReference type="ARBA" id="ARBA00022679"/>
    </source>
</evidence>
<dbReference type="GO" id="GO:0008955">
    <property type="term" value="F:peptidoglycan glycosyltransferase activity"/>
    <property type="evidence" value="ECO:0007669"/>
    <property type="project" value="UniProtKB-UniRule"/>
</dbReference>
<dbReference type="InterPro" id="IPR018365">
    <property type="entry name" value="Cell_cycle_FtsW-rel_CS"/>
</dbReference>
<dbReference type="GO" id="GO:0032153">
    <property type="term" value="C:cell division site"/>
    <property type="evidence" value="ECO:0007669"/>
    <property type="project" value="TreeGrafter"/>
</dbReference>
<gene>
    <name evidence="11 12" type="primary">rodA</name>
    <name evidence="11" type="synonym">mrdB</name>
    <name evidence="12" type="ORF">Llon_1537</name>
</gene>
<organism evidence="12 13">
    <name type="scientific">Legionella londiniensis</name>
    <dbReference type="NCBI Taxonomy" id="45068"/>
    <lineage>
        <taxon>Bacteria</taxon>
        <taxon>Pseudomonadati</taxon>
        <taxon>Pseudomonadota</taxon>
        <taxon>Gammaproteobacteria</taxon>
        <taxon>Legionellales</taxon>
        <taxon>Legionellaceae</taxon>
        <taxon>Legionella</taxon>
    </lineage>
</organism>
<dbReference type="EMBL" id="LNYK01000019">
    <property type="protein sequence ID" value="KTD20651.1"/>
    <property type="molecule type" value="Genomic_DNA"/>
</dbReference>
<dbReference type="GO" id="GO:0005886">
    <property type="term" value="C:plasma membrane"/>
    <property type="evidence" value="ECO:0007669"/>
    <property type="project" value="UniProtKB-SubCell"/>
</dbReference>
<keyword evidence="9 11" id="KW-0472">Membrane</keyword>
<reference evidence="12 13" key="1">
    <citation type="submission" date="2015-11" db="EMBL/GenBank/DDBJ databases">
        <title>Genomic analysis of 38 Legionella species identifies large and diverse effector repertoires.</title>
        <authorList>
            <person name="Burstein D."/>
            <person name="Amaro F."/>
            <person name="Zusman T."/>
            <person name="Lifshitz Z."/>
            <person name="Cohen O."/>
            <person name="Gilbert J.A."/>
            <person name="Pupko T."/>
            <person name="Shuman H.A."/>
            <person name="Segal G."/>
        </authorList>
    </citation>
    <scope>NUCLEOTIDE SEQUENCE [LARGE SCALE GENOMIC DNA]</scope>
    <source>
        <strain evidence="12 13">ATCC 49505</strain>
    </source>
</reference>
<evidence type="ECO:0000256" key="1">
    <source>
        <dbReference type="ARBA" id="ARBA00004141"/>
    </source>
</evidence>
<comment type="subcellular location">
    <subcellularLocation>
        <location evidence="11">Cell inner membrane</location>
        <topology evidence="11">Multi-pass membrane protein</topology>
    </subcellularLocation>
    <subcellularLocation>
        <location evidence="1">Membrane</location>
        <topology evidence="1">Multi-pass membrane protein</topology>
    </subcellularLocation>
</comment>
<evidence type="ECO:0000256" key="10">
    <source>
        <dbReference type="ARBA" id="ARBA00023316"/>
    </source>
</evidence>
<evidence type="ECO:0000256" key="7">
    <source>
        <dbReference type="ARBA" id="ARBA00022984"/>
    </source>
</evidence>
<feature type="transmembrane region" description="Helical" evidence="11">
    <location>
        <begin position="75"/>
        <end position="94"/>
    </location>
</feature>
<evidence type="ECO:0000256" key="6">
    <source>
        <dbReference type="ARBA" id="ARBA00022960"/>
    </source>
</evidence>
<evidence type="ECO:0000256" key="8">
    <source>
        <dbReference type="ARBA" id="ARBA00022989"/>
    </source>
</evidence>
<dbReference type="GO" id="GO:0015648">
    <property type="term" value="F:lipid-linked peptidoglycan transporter activity"/>
    <property type="evidence" value="ECO:0007669"/>
    <property type="project" value="TreeGrafter"/>
</dbReference>
<keyword evidence="10 11" id="KW-0961">Cell wall biogenesis/degradation</keyword>
<evidence type="ECO:0000256" key="3">
    <source>
        <dbReference type="ARBA" id="ARBA00022676"/>
    </source>
</evidence>
<dbReference type="InterPro" id="IPR011923">
    <property type="entry name" value="RodA/MrdB"/>
</dbReference>
<dbReference type="PANTHER" id="PTHR30474:SF1">
    <property type="entry name" value="PEPTIDOGLYCAN GLYCOSYLTRANSFERASE MRDB"/>
    <property type="match status" value="1"/>
</dbReference>
<evidence type="ECO:0000256" key="2">
    <source>
        <dbReference type="ARBA" id="ARBA00022475"/>
    </source>
</evidence>
<evidence type="ECO:0000256" key="9">
    <source>
        <dbReference type="ARBA" id="ARBA00023136"/>
    </source>
</evidence>
<evidence type="ECO:0000313" key="13">
    <source>
        <dbReference type="Proteomes" id="UP000054997"/>
    </source>
</evidence>
<feature type="transmembrane region" description="Helical" evidence="11">
    <location>
        <begin position="305"/>
        <end position="332"/>
    </location>
</feature>
<proteinExistence type="inferred from homology"/>
<feature type="transmembrane region" description="Helical" evidence="11">
    <location>
        <begin position="161"/>
        <end position="178"/>
    </location>
</feature>
<keyword evidence="7 11" id="KW-0573">Peptidoglycan synthesis</keyword>
<name>A0A0W0VKM5_9GAMM</name>
<feature type="transmembrane region" description="Helical" evidence="11">
    <location>
        <begin position="185"/>
        <end position="203"/>
    </location>
</feature>
<dbReference type="PATRIC" id="fig|45068.5.peg.1665"/>
<accession>A0A0W0VKM5</accession>
<dbReference type="AlphaFoldDB" id="A0A0W0VKM5"/>
<protein>
    <recommendedName>
        <fullName evidence="11">Peptidoglycan glycosyltransferase MrdB</fullName>
        <shortName evidence="11">PGT</shortName>
        <ecNumber evidence="11">2.4.99.28</ecNumber>
    </recommendedName>
    <alternativeName>
        <fullName evidence="11">Cell elongation protein RodA</fullName>
    </alternativeName>
    <alternativeName>
        <fullName evidence="11">Cell wall polymerase</fullName>
    </alternativeName>
    <alternativeName>
        <fullName evidence="11">Peptidoglycan polymerase</fullName>
        <shortName evidence="11">PG polymerase</shortName>
    </alternativeName>
</protein>
<keyword evidence="11" id="KW-0997">Cell inner membrane</keyword>
<dbReference type="STRING" id="45068.Llon_1537"/>
<comment type="caution">
    <text evidence="12">The sequence shown here is derived from an EMBL/GenBank/DDBJ whole genome shotgun (WGS) entry which is preliminary data.</text>
</comment>
<keyword evidence="2 11" id="KW-1003">Cell membrane</keyword>